<evidence type="ECO:0000256" key="2">
    <source>
        <dbReference type="SAM" id="SignalP"/>
    </source>
</evidence>
<evidence type="ECO:0000313" key="4">
    <source>
        <dbReference type="EMBL" id="PFG20459.1"/>
    </source>
</evidence>
<dbReference type="SMART" id="SM00710">
    <property type="entry name" value="PbH1"/>
    <property type="match status" value="6"/>
</dbReference>
<feature type="domain" description="Periplasmic copper-binding protein NosD beta helix" evidence="3">
    <location>
        <begin position="539"/>
        <end position="687"/>
    </location>
</feature>
<evidence type="ECO:0000256" key="1">
    <source>
        <dbReference type="SAM" id="MobiDB-lite"/>
    </source>
</evidence>
<dbReference type="Proteomes" id="UP000224915">
    <property type="component" value="Unassembled WGS sequence"/>
</dbReference>
<protein>
    <submittedName>
        <fullName evidence="4">Parallel beta helix pectate lyase-like protein</fullName>
    </submittedName>
</protein>
<dbReference type="PANTHER" id="PTHR48184:SF3">
    <property type="entry name" value="SCP DOMAIN-CONTAINING PROTEIN"/>
    <property type="match status" value="1"/>
</dbReference>
<dbReference type="InterPro" id="IPR011050">
    <property type="entry name" value="Pectin_lyase_fold/virulence"/>
</dbReference>
<keyword evidence="2" id="KW-0732">Signal</keyword>
<dbReference type="EMBL" id="PDJD01000001">
    <property type="protein sequence ID" value="PFG20459.1"/>
    <property type="molecule type" value="Genomic_DNA"/>
</dbReference>
<dbReference type="SUPFAM" id="SSF51126">
    <property type="entry name" value="Pectin lyase-like"/>
    <property type="match status" value="1"/>
</dbReference>
<dbReference type="RefSeq" id="WP_169925938.1">
    <property type="nucleotide sequence ID" value="NZ_PDJD01000001.1"/>
</dbReference>
<dbReference type="Pfam" id="PF05048">
    <property type="entry name" value="NosD"/>
    <property type="match status" value="1"/>
</dbReference>
<feature type="region of interest" description="Disordered" evidence="1">
    <location>
        <begin position="244"/>
        <end position="303"/>
    </location>
</feature>
<name>A0A2A9D3P1_9MICO</name>
<dbReference type="InterPro" id="IPR006626">
    <property type="entry name" value="PbH1"/>
</dbReference>
<gene>
    <name evidence="4" type="ORF">ATL40_2059</name>
</gene>
<dbReference type="AlphaFoldDB" id="A0A2A9D3P1"/>
<feature type="signal peptide" evidence="2">
    <location>
        <begin position="1"/>
        <end position="35"/>
    </location>
</feature>
<dbReference type="Gene3D" id="2.160.20.10">
    <property type="entry name" value="Single-stranded right-handed beta-helix, Pectin lyase-like"/>
    <property type="match status" value="2"/>
</dbReference>
<feature type="chain" id="PRO_5013287149" evidence="2">
    <location>
        <begin position="36"/>
        <end position="839"/>
    </location>
</feature>
<dbReference type="PANTHER" id="PTHR48184">
    <property type="entry name" value="RICIN B-TYPE LECTIN DOMAIN-CONTAINING PROTEIN"/>
    <property type="match status" value="1"/>
</dbReference>
<accession>A0A2A9D3P1</accession>
<keyword evidence="4" id="KW-0456">Lyase</keyword>
<organism evidence="4 5">
    <name type="scientific">Serinibacter salmoneus</name>
    <dbReference type="NCBI Taxonomy" id="556530"/>
    <lineage>
        <taxon>Bacteria</taxon>
        <taxon>Bacillati</taxon>
        <taxon>Actinomycetota</taxon>
        <taxon>Actinomycetes</taxon>
        <taxon>Micrococcales</taxon>
        <taxon>Beutenbergiaceae</taxon>
        <taxon>Serinibacter</taxon>
    </lineage>
</organism>
<dbReference type="GO" id="GO:0016829">
    <property type="term" value="F:lyase activity"/>
    <property type="evidence" value="ECO:0007669"/>
    <property type="project" value="UniProtKB-KW"/>
</dbReference>
<keyword evidence="5" id="KW-1185">Reference proteome</keyword>
<dbReference type="InterPro" id="IPR007742">
    <property type="entry name" value="NosD_dom"/>
</dbReference>
<dbReference type="InterPro" id="IPR012334">
    <property type="entry name" value="Pectin_lyas_fold"/>
</dbReference>
<proteinExistence type="predicted"/>
<sequence length="839" mass="87163">MTRTRLRPALMAPLATLATCSALVLAPGLAPAAHAAPQLAQDSFNRTAASGWGTTPGGVTWNTTRTSALEVSGGAATATLSAGEDVWTSLRDVEATDMTVSTIVAADQRAAAGLGSISAVQARSSEAGSYRATLRFATGGKVTLRIDRTGPRGAVVVQETLLTTKAQPGQNWGLDLAVTGQDVVSVAARAWVQGTPRPDWQLSARDVSDARVTAAGGVDVYSRVHAGSPETTLRYEAIGVYGASTTTATPTPTPSPTPTPTPTAAPSPTPTPTPSPTPTPTPSPTPTPTPSPTPTPAPVADADEVGSLPIGEAEYAVPSSAIWVENRGEATGNGTSSSPFGSLQHAVNRAASGSTIVLREGNYHESVVVPHYKKLTIQNAPGAQVWLDGSERLTQWTASGSSWYTSWDHEFDSRVSYTAGADQSSRMIDPEYPMAGHPEQVWVNGEPLTQVGSRSALEAGTFFVDTSADRLYVGTRPTSATVHASTLAKALQIQGEGTTVRGIGVRRYANHLALIGAVSAEVEGITLENMVITQNATVGLGTWNPNQTFRSLTVSENGMLGISVSDAPDLSISDSLVRANNLEHFKPAPVSGGIKVTSSQGVVVSDSLVTENVHAGLWFDEHATDMEVTGSTFRGNTGTGLQVELGADALLAGNYVVDNGGAGLKIIDSSDVRVWNNTIAENGRETVSLVEDGRHGTSSPWHLSDLELRNNVLGLSASATCPILFDDQTDSVSHTSRALDVDHNLLHRSSATAPERLTCLPYGSSALKSTRTFAALQDIGWESHGALLEGSAALDGQYHLTSAAQNEANGVAVALPASLAAALEVSTTWRGVGAPGTAD</sequence>
<evidence type="ECO:0000313" key="5">
    <source>
        <dbReference type="Proteomes" id="UP000224915"/>
    </source>
</evidence>
<feature type="compositionally biased region" description="Pro residues" evidence="1">
    <location>
        <begin position="251"/>
        <end position="297"/>
    </location>
</feature>
<reference evidence="4 5" key="1">
    <citation type="submission" date="2017-10" db="EMBL/GenBank/DDBJ databases">
        <title>Sequencing the genomes of 1000 actinobacteria strains.</title>
        <authorList>
            <person name="Klenk H.-P."/>
        </authorList>
    </citation>
    <scope>NUCLEOTIDE SEQUENCE [LARGE SCALE GENOMIC DNA]</scope>
    <source>
        <strain evidence="4 5">DSM 21801</strain>
    </source>
</reference>
<evidence type="ECO:0000259" key="3">
    <source>
        <dbReference type="Pfam" id="PF05048"/>
    </source>
</evidence>
<comment type="caution">
    <text evidence="4">The sequence shown here is derived from an EMBL/GenBank/DDBJ whole genome shotgun (WGS) entry which is preliminary data.</text>
</comment>